<accession>A0ABP1DMR7</accession>
<keyword evidence="3" id="KW-0805">Transcription regulation</keyword>
<dbReference type="EMBL" id="OZ037947">
    <property type="protein sequence ID" value="CAL1707997.1"/>
    <property type="molecule type" value="Genomic_DNA"/>
</dbReference>
<keyword evidence="9" id="KW-1185">Reference proteome</keyword>
<sequence length="315" mass="35076">MSTETTAEKPTVAEQSAVSTLEARIQSLNQLNDRIQQLRHVPSLLLRHTTTPDVLMFSDPASDLQHDLEVVKEVNEKLRSKDVQEILKAAAESEKKDPTGLQPRRGKRSEKSKSHDAPSPESPMAFPSFQPPSSQLLPSADLISAPLKLEGLADFIRDYNKSHNNRLHIWTSTSRQQATALHNFPVTVRFTIPDVVAVYLTLGCNPTDETIIVESATAFGPAERKPPHSQSDYAVYQKLSQQLAKVIQSQPLAPFQLILTVLASYENLFLERCSVCQRVLSVEGHIPAVGRIWTHKPSGSENPWEARHPTCMHNS</sequence>
<organism evidence="8 9">
    <name type="scientific">Somion occarium</name>
    <dbReference type="NCBI Taxonomy" id="3059160"/>
    <lineage>
        <taxon>Eukaryota</taxon>
        <taxon>Fungi</taxon>
        <taxon>Dikarya</taxon>
        <taxon>Basidiomycota</taxon>
        <taxon>Agaricomycotina</taxon>
        <taxon>Agaricomycetes</taxon>
        <taxon>Polyporales</taxon>
        <taxon>Cerrenaceae</taxon>
        <taxon>Somion</taxon>
    </lineage>
</organism>
<reference evidence="9" key="1">
    <citation type="submission" date="2024-04" db="EMBL/GenBank/DDBJ databases">
        <authorList>
            <person name="Shaw F."/>
            <person name="Minotto A."/>
        </authorList>
    </citation>
    <scope>NUCLEOTIDE SEQUENCE [LARGE SCALE GENOMIC DNA]</scope>
</reference>
<evidence type="ECO:0000256" key="3">
    <source>
        <dbReference type="ARBA" id="ARBA00023015"/>
    </source>
</evidence>
<evidence type="ECO:0000256" key="4">
    <source>
        <dbReference type="ARBA" id="ARBA00023163"/>
    </source>
</evidence>
<feature type="compositionally biased region" description="Low complexity" evidence="7">
    <location>
        <begin position="122"/>
        <end position="133"/>
    </location>
</feature>
<evidence type="ECO:0000256" key="7">
    <source>
        <dbReference type="SAM" id="MobiDB-lite"/>
    </source>
</evidence>
<gene>
    <name evidence="8" type="ORF">GFSPODELE1_LOCUS6640</name>
</gene>
<protein>
    <recommendedName>
        <fullName evidence="10">Mediator complex subunit 27</fullName>
    </recommendedName>
</protein>
<evidence type="ECO:0000256" key="1">
    <source>
        <dbReference type="ARBA" id="ARBA00004123"/>
    </source>
</evidence>
<dbReference type="Proteomes" id="UP001497453">
    <property type="component" value="Chromosome 4"/>
</dbReference>
<keyword evidence="4" id="KW-0804">Transcription</keyword>
<dbReference type="Pfam" id="PF11571">
    <property type="entry name" value="Med27"/>
    <property type="match status" value="1"/>
</dbReference>
<comment type="subcellular location">
    <subcellularLocation>
        <location evidence="1">Nucleus</location>
    </subcellularLocation>
</comment>
<proteinExistence type="inferred from homology"/>
<evidence type="ECO:0000256" key="5">
    <source>
        <dbReference type="ARBA" id="ARBA00023242"/>
    </source>
</evidence>
<feature type="compositionally biased region" description="Basic and acidic residues" evidence="7">
    <location>
        <begin position="89"/>
        <end position="98"/>
    </location>
</feature>
<keyword evidence="6" id="KW-0175">Coiled coil</keyword>
<evidence type="ECO:0000313" key="9">
    <source>
        <dbReference type="Proteomes" id="UP001497453"/>
    </source>
</evidence>
<evidence type="ECO:0008006" key="10">
    <source>
        <dbReference type="Google" id="ProtNLM"/>
    </source>
</evidence>
<dbReference type="InterPro" id="IPR021627">
    <property type="entry name" value="Mediator_Med27"/>
</dbReference>
<keyword evidence="5" id="KW-0539">Nucleus</keyword>
<evidence type="ECO:0000256" key="2">
    <source>
        <dbReference type="ARBA" id="ARBA00008048"/>
    </source>
</evidence>
<evidence type="ECO:0000313" key="8">
    <source>
        <dbReference type="EMBL" id="CAL1707997.1"/>
    </source>
</evidence>
<feature type="region of interest" description="Disordered" evidence="7">
    <location>
        <begin position="89"/>
        <end position="133"/>
    </location>
</feature>
<evidence type="ECO:0000256" key="6">
    <source>
        <dbReference type="SAM" id="Coils"/>
    </source>
</evidence>
<name>A0ABP1DMR7_9APHY</name>
<comment type="similarity">
    <text evidence="2">Belongs to the Mediator complex subunit 27 family.</text>
</comment>
<feature type="compositionally biased region" description="Basic and acidic residues" evidence="7">
    <location>
        <begin position="109"/>
        <end position="118"/>
    </location>
</feature>
<feature type="coiled-coil region" evidence="6">
    <location>
        <begin position="18"/>
        <end position="81"/>
    </location>
</feature>